<protein>
    <submittedName>
        <fullName evidence="1">Uncharacterized protein</fullName>
    </submittedName>
</protein>
<accession>A0A9D4ETX8</accession>
<sequence length="61" mass="7026">MMESMGNLNKDFPMKFGLTGLQVLSFLKYGETQFINVGVDAGREYLAKRMFPNAYMVCRCY</sequence>
<dbReference type="Proteomes" id="UP000828390">
    <property type="component" value="Unassembled WGS sequence"/>
</dbReference>
<dbReference type="EMBL" id="JAIWYP010000008">
    <property type="protein sequence ID" value="KAH3785353.1"/>
    <property type="molecule type" value="Genomic_DNA"/>
</dbReference>
<keyword evidence="2" id="KW-1185">Reference proteome</keyword>
<organism evidence="1 2">
    <name type="scientific">Dreissena polymorpha</name>
    <name type="common">Zebra mussel</name>
    <name type="synonym">Mytilus polymorpha</name>
    <dbReference type="NCBI Taxonomy" id="45954"/>
    <lineage>
        <taxon>Eukaryota</taxon>
        <taxon>Metazoa</taxon>
        <taxon>Spiralia</taxon>
        <taxon>Lophotrochozoa</taxon>
        <taxon>Mollusca</taxon>
        <taxon>Bivalvia</taxon>
        <taxon>Autobranchia</taxon>
        <taxon>Heteroconchia</taxon>
        <taxon>Euheterodonta</taxon>
        <taxon>Imparidentia</taxon>
        <taxon>Neoheterodontei</taxon>
        <taxon>Myida</taxon>
        <taxon>Dreissenoidea</taxon>
        <taxon>Dreissenidae</taxon>
        <taxon>Dreissena</taxon>
    </lineage>
</organism>
<name>A0A9D4ETX8_DREPO</name>
<dbReference type="AlphaFoldDB" id="A0A9D4ETX8"/>
<evidence type="ECO:0000313" key="1">
    <source>
        <dbReference type="EMBL" id="KAH3785353.1"/>
    </source>
</evidence>
<gene>
    <name evidence="1" type="ORF">DPMN_163440</name>
</gene>
<proteinExistence type="predicted"/>
<comment type="caution">
    <text evidence="1">The sequence shown here is derived from an EMBL/GenBank/DDBJ whole genome shotgun (WGS) entry which is preliminary data.</text>
</comment>
<reference evidence="1" key="2">
    <citation type="submission" date="2020-11" db="EMBL/GenBank/DDBJ databases">
        <authorList>
            <person name="McCartney M.A."/>
            <person name="Auch B."/>
            <person name="Kono T."/>
            <person name="Mallez S."/>
            <person name="Becker A."/>
            <person name="Gohl D.M."/>
            <person name="Silverstein K.A.T."/>
            <person name="Koren S."/>
            <person name="Bechman K.B."/>
            <person name="Herman A."/>
            <person name="Abrahante J.E."/>
            <person name="Garbe J."/>
        </authorList>
    </citation>
    <scope>NUCLEOTIDE SEQUENCE</scope>
    <source>
        <strain evidence="1">Duluth1</strain>
        <tissue evidence="1">Whole animal</tissue>
    </source>
</reference>
<reference evidence="1" key="1">
    <citation type="journal article" date="2019" name="bioRxiv">
        <title>The Genome of the Zebra Mussel, Dreissena polymorpha: A Resource for Invasive Species Research.</title>
        <authorList>
            <person name="McCartney M.A."/>
            <person name="Auch B."/>
            <person name="Kono T."/>
            <person name="Mallez S."/>
            <person name="Zhang Y."/>
            <person name="Obille A."/>
            <person name="Becker A."/>
            <person name="Abrahante J.E."/>
            <person name="Garbe J."/>
            <person name="Badalamenti J.P."/>
            <person name="Herman A."/>
            <person name="Mangelson H."/>
            <person name="Liachko I."/>
            <person name="Sullivan S."/>
            <person name="Sone E.D."/>
            <person name="Koren S."/>
            <person name="Silverstein K.A.T."/>
            <person name="Beckman K.B."/>
            <person name="Gohl D.M."/>
        </authorList>
    </citation>
    <scope>NUCLEOTIDE SEQUENCE</scope>
    <source>
        <strain evidence="1">Duluth1</strain>
        <tissue evidence="1">Whole animal</tissue>
    </source>
</reference>
<evidence type="ECO:0000313" key="2">
    <source>
        <dbReference type="Proteomes" id="UP000828390"/>
    </source>
</evidence>